<dbReference type="GO" id="GO:0003700">
    <property type="term" value="F:DNA-binding transcription factor activity"/>
    <property type="evidence" value="ECO:0007669"/>
    <property type="project" value="InterPro"/>
</dbReference>
<dbReference type="PROSITE" id="PS50995">
    <property type="entry name" value="HTH_MARR_2"/>
    <property type="match status" value="1"/>
</dbReference>
<protein>
    <submittedName>
        <fullName evidence="5">DNA-binding transcriptional regulator, MarR family</fullName>
    </submittedName>
</protein>
<sequence length="154" mass="16957">MAKQVNKVNQSEQVFDAIHSIMHLYRARQLRGLRDTPHEITHMEYKALGFFSRHPGATQGDLAAHSGRDKAQLARLLKGLRDKELLDAAADQADRRITRLTLSAQGQKIFNSLNQLGTQASSAAVDGMSAAQLTQLQALLQQIRDNLEADGDGL</sequence>
<feature type="domain" description="HTH marR-type" evidence="4">
    <location>
        <begin position="11"/>
        <end position="145"/>
    </location>
</feature>
<dbReference type="PANTHER" id="PTHR33164">
    <property type="entry name" value="TRANSCRIPTIONAL REGULATOR, MARR FAMILY"/>
    <property type="match status" value="1"/>
</dbReference>
<dbReference type="AlphaFoldDB" id="A0A1M7NRS2"/>
<evidence type="ECO:0000256" key="2">
    <source>
        <dbReference type="ARBA" id="ARBA00023125"/>
    </source>
</evidence>
<dbReference type="Pfam" id="PF12802">
    <property type="entry name" value="MarR_2"/>
    <property type="match status" value="1"/>
</dbReference>
<dbReference type="GO" id="GO:0006950">
    <property type="term" value="P:response to stress"/>
    <property type="evidence" value="ECO:0007669"/>
    <property type="project" value="TreeGrafter"/>
</dbReference>
<organism evidence="5 6">
    <name type="scientific">Duganella sacchari</name>
    <dbReference type="NCBI Taxonomy" id="551987"/>
    <lineage>
        <taxon>Bacteria</taxon>
        <taxon>Pseudomonadati</taxon>
        <taxon>Pseudomonadota</taxon>
        <taxon>Betaproteobacteria</taxon>
        <taxon>Burkholderiales</taxon>
        <taxon>Oxalobacteraceae</taxon>
        <taxon>Telluria group</taxon>
        <taxon>Duganella</taxon>
    </lineage>
</organism>
<dbReference type="InterPro" id="IPR036388">
    <property type="entry name" value="WH-like_DNA-bd_sf"/>
</dbReference>
<dbReference type="EMBL" id="FRCX01000004">
    <property type="protein sequence ID" value="SHN06547.1"/>
    <property type="molecule type" value="Genomic_DNA"/>
</dbReference>
<dbReference type="InterPro" id="IPR036390">
    <property type="entry name" value="WH_DNA-bd_sf"/>
</dbReference>
<reference evidence="6" key="1">
    <citation type="submission" date="2016-11" db="EMBL/GenBank/DDBJ databases">
        <authorList>
            <person name="Varghese N."/>
            <person name="Submissions S."/>
        </authorList>
    </citation>
    <scope>NUCLEOTIDE SEQUENCE [LARGE SCALE GENOMIC DNA]</scope>
    <source>
        <strain evidence="6">Sac-22</strain>
    </source>
</reference>
<dbReference type="Proteomes" id="UP000184339">
    <property type="component" value="Unassembled WGS sequence"/>
</dbReference>
<keyword evidence="1" id="KW-0805">Transcription regulation</keyword>
<dbReference type="SUPFAM" id="SSF46785">
    <property type="entry name" value="Winged helix' DNA-binding domain"/>
    <property type="match status" value="1"/>
</dbReference>
<dbReference type="Gene3D" id="1.10.10.10">
    <property type="entry name" value="Winged helix-like DNA-binding domain superfamily/Winged helix DNA-binding domain"/>
    <property type="match status" value="1"/>
</dbReference>
<dbReference type="RefSeq" id="WP_072783942.1">
    <property type="nucleotide sequence ID" value="NZ_FRCX01000004.1"/>
</dbReference>
<proteinExistence type="predicted"/>
<evidence type="ECO:0000313" key="5">
    <source>
        <dbReference type="EMBL" id="SHN06547.1"/>
    </source>
</evidence>
<dbReference type="STRING" id="551987.SAMN05192549_104136"/>
<name>A0A1M7NRS2_9BURK</name>
<dbReference type="SMART" id="SM00347">
    <property type="entry name" value="HTH_MARR"/>
    <property type="match status" value="1"/>
</dbReference>
<dbReference type="GO" id="GO:0003677">
    <property type="term" value="F:DNA binding"/>
    <property type="evidence" value="ECO:0007669"/>
    <property type="project" value="UniProtKB-KW"/>
</dbReference>
<accession>A0A1M7NRS2</accession>
<gene>
    <name evidence="5" type="ORF">SAMN05192549_104136</name>
</gene>
<evidence type="ECO:0000313" key="6">
    <source>
        <dbReference type="Proteomes" id="UP000184339"/>
    </source>
</evidence>
<keyword evidence="3" id="KW-0804">Transcription</keyword>
<keyword evidence="2 5" id="KW-0238">DNA-binding</keyword>
<evidence type="ECO:0000259" key="4">
    <source>
        <dbReference type="PROSITE" id="PS50995"/>
    </source>
</evidence>
<evidence type="ECO:0000256" key="3">
    <source>
        <dbReference type="ARBA" id="ARBA00023163"/>
    </source>
</evidence>
<dbReference type="InterPro" id="IPR039422">
    <property type="entry name" value="MarR/SlyA-like"/>
</dbReference>
<keyword evidence="6" id="KW-1185">Reference proteome</keyword>
<dbReference type="PANTHER" id="PTHR33164:SF64">
    <property type="entry name" value="TRANSCRIPTIONAL REGULATOR SLYA"/>
    <property type="match status" value="1"/>
</dbReference>
<dbReference type="InterPro" id="IPR000835">
    <property type="entry name" value="HTH_MarR-typ"/>
</dbReference>
<evidence type="ECO:0000256" key="1">
    <source>
        <dbReference type="ARBA" id="ARBA00023015"/>
    </source>
</evidence>